<organism evidence="5 6">
    <name type="scientific">Pogona vitticeps</name>
    <name type="common">central bearded dragon</name>
    <dbReference type="NCBI Taxonomy" id="103695"/>
    <lineage>
        <taxon>Eukaryota</taxon>
        <taxon>Metazoa</taxon>
        <taxon>Chordata</taxon>
        <taxon>Craniata</taxon>
        <taxon>Vertebrata</taxon>
        <taxon>Euteleostomi</taxon>
        <taxon>Lepidosauria</taxon>
        <taxon>Squamata</taxon>
        <taxon>Bifurcata</taxon>
        <taxon>Unidentata</taxon>
        <taxon>Episquamata</taxon>
        <taxon>Toxicofera</taxon>
        <taxon>Iguania</taxon>
        <taxon>Acrodonta</taxon>
        <taxon>Agamidae</taxon>
        <taxon>Amphibolurinae</taxon>
        <taxon>Pogona</taxon>
    </lineage>
</organism>
<dbReference type="InterPro" id="IPR013766">
    <property type="entry name" value="Thioredoxin_domain"/>
</dbReference>
<keyword evidence="3" id="KW-1133">Transmembrane helix</keyword>
<feature type="transmembrane region" description="Helical" evidence="3">
    <location>
        <begin position="65"/>
        <end position="90"/>
    </location>
</feature>
<evidence type="ECO:0000259" key="4">
    <source>
        <dbReference type="PROSITE" id="PS51352"/>
    </source>
</evidence>
<dbReference type="InterPro" id="IPR058777">
    <property type="entry name" value="TXNDC11_thioredoxin"/>
</dbReference>
<gene>
    <name evidence="6" type="primary">TXNDC11</name>
</gene>
<accession>A0ABM5F033</accession>
<dbReference type="Pfam" id="PF26234">
    <property type="entry name" value="TXNDC11_2nd"/>
    <property type="match status" value="1"/>
</dbReference>
<dbReference type="CDD" id="cd02995">
    <property type="entry name" value="PDI_a_PDI_a'_C"/>
    <property type="match status" value="1"/>
</dbReference>
<keyword evidence="5" id="KW-1185">Reference proteome</keyword>
<dbReference type="InterPro" id="IPR052792">
    <property type="entry name" value="Thioredoxin_dom-contain_11"/>
</dbReference>
<dbReference type="PROSITE" id="PS51352">
    <property type="entry name" value="THIOREDOXIN_2"/>
    <property type="match status" value="1"/>
</dbReference>
<feature type="region of interest" description="Disordered" evidence="2">
    <location>
        <begin position="908"/>
        <end position="959"/>
    </location>
</feature>
<name>A0ABM5F033_9SAUR</name>
<feature type="compositionally biased region" description="Pro residues" evidence="2">
    <location>
        <begin position="12"/>
        <end position="32"/>
    </location>
</feature>
<evidence type="ECO:0000256" key="1">
    <source>
        <dbReference type="SAM" id="Coils"/>
    </source>
</evidence>
<dbReference type="PANTHER" id="PTHR46497">
    <property type="entry name" value="THIOREDOXIN DOMAIN-CONTAINING PROTEIN 11"/>
    <property type="match status" value="1"/>
</dbReference>
<keyword evidence="3" id="KW-0812">Transmembrane</keyword>
<protein>
    <submittedName>
        <fullName evidence="6">Thioredoxin domain-containing protein 11 isoform X2</fullName>
    </submittedName>
</protein>
<dbReference type="Gene3D" id="3.40.30.10">
    <property type="entry name" value="Glutaredoxin"/>
    <property type="match status" value="2"/>
</dbReference>
<keyword evidence="1" id="KW-0175">Coiled coil</keyword>
<feature type="region of interest" description="Disordered" evidence="2">
    <location>
        <begin position="1"/>
        <end position="42"/>
    </location>
</feature>
<evidence type="ECO:0000313" key="5">
    <source>
        <dbReference type="Proteomes" id="UP001652642"/>
    </source>
</evidence>
<sequence length="959" mass="107473">MWACRALAPARPSSPPPPPPLPSPPPEAPSPPSRGSRGRPWGPAAAAAAAAWRMARGGGRRRPEVGGCGGAAAVAAVAAAVLGCAFLVALRVTCSRAKDVTMPAKLPVNFFSSKSPVHDFFLGQLDRAENIRQDSEIALFFFYAPWCGQSVSVRDEIEDVASRLADQVLFVAINCWWNHGKCRKQKHFFYFPVIYLYHQSFGPIEYKGPMHAVYIEKFVRRVMSPLLYISSRSKLQEFLSGYEPGVLGYFEFNASPQPPGYLTFFTSALHSINKDYLGTIHFGVITDPRIAEEISLASSGSIYLHRQVNASLLYPHEAVNYTAENLWKWAVENSESFLRWLRPHGGKSLLLHNELKKGPALFLFLPFDPLVDSHPLVEEISRLALEYNRCKRDWEDEPGWEADPPGPRPPLPLAESLSAPKPPCCNTVVLPPPWPALSRTHNVCELCLNQTAGVRPRHLGRLPCNFFEIEAALDSFYLKERTFLQVAPRAVSLCRNFLSFYSPFSYYTACCRTVGRGPLSFVSSREVSALHPETRQASPGKLWERETPGSIPHIEGGRGLLPPEGLPCHSAITGLSCKTNKTLNLYLLDSNLFWMFAERLGASPSAPVKEFAAIVDLREETHYVLDQAQAPLLTSSLETFIQNYSVLYSPLKRYLLGDPRPGRSEARHRIREVTTRTFHEIVLRSEKDVLLLYYAPWCGFCTSLNHVFIQLARVLPPESFMVARVDVSQNDLPWEFMTDRLPNVLFFPHGRKAQSVPFPPDFPLTLPNLLKFALRHSRPPSPASGGTRACHRSFPGCFPQGRVSHLEREVEKLRRERQAARRAQAQLQGRLSEARKEEQRLQQEARILREQRTALESQREHLQGLYEQKTRELESLAEKLQELAEASERLLAENTFLKVLLASVERKLGAGSEPESGPPSKEAGLAAATVEGLHEAEKEDGVRMETRIASEPSKDNWTE</sequence>
<dbReference type="SUPFAM" id="SSF52833">
    <property type="entry name" value="Thioredoxin-like"/>
    <property type="match status" value="2"/>
</dbReference>
<feature type="compositionally biased region" description="Low complexity" evidence="2">
    <location>
        <begin position="33"/>
        <end position="42"/>
    </location>
</feature>
<feature type="coiled-coil region" evidence="1">
    <location>
        <begin position="803"/>
        <end position="893"/>
    </location>
</feature>
<feature type="domain" description="Thioredoxin" evidence="4">
    <location>
        <begin position="654"/>
        <end position="778"/>
    </location>
</feature>
<evidence type="ECO:0000256" key="2">
    <source>
        <dbReference type="SAM" id="MobiDB-lite"/>
    </source>
</evidence>
<proteinExistence type="predicted"/>
<dbReference type="Pfam" id="PF00085">
    <property type="entry name" value="Thioredoxin"/>
    <property type="match status" value="2"/>
</dbReference>
<feature type="compositionally biased region" description="Basic and acidic residues" evidence="2">
    <location>
        <begin position="932"/>
        <end position="959"/>
    </location>
</feature>
<dbReference type="PANTHER" id="PTHR46497:SF1">
    <property type="entry name" value="THIOREDOXIN DOMAIN-CONTAINING PROTEIN 11"/>
    <property type="match status" value="1"/>
</dbReference>
<feature type="compositionally biased region" description="Low complexity" evidence="2">
    <location>
        <begin position="1"/>
        <end position="11"/>
    </location>
</feature>
<dbReference type="RefSeq" id="XP_072838765.1">
    <property type="nucleotide sequence ID" value="XM_072982664.1"/>
</dbReference>
<reference evidence="6" key="1">
    <citation type="submission" date="2025-08" db="UniProtKB">
        <authorList>
            <consortium name="RefSeq"/>
        </authorList>
    </citation>
    <scope>IDENTIFICATION</scope>
</reference>
<dbReference type="Proteomes" id="UP001652642">
    <property type="component" value="Chromosome 13"/>
</dbReference>
<evidence type="ECO:0000256" key="3">
    <source>
        <dbReference type="SAM" id="Phobius"/>
    </source>
</evidence>
<dbReference type="InterPro" id="IPR036249">
    <property type="entry name" value="Thioredoxin-like_sf"/>
</dbReference>
<dbReference type="GeneID" id="110087052"/>
<evidence type="ECO:0000313" key="6">
    <source>
        <dbReference type="RefSeq" id="XP_072838765.1"/>
    </source>
</evidence>
<keyword evidence="3" id="KW-0472">Membrane</keyword>